<proteinExistence type="predicted"/>
<dbReference type="AlphaFoldDB" id="A0A6V7Y775"/>
<evidence type="ECO:0000313" key="1">
    <source>
        <dbReference type="EMBL" id="CAD2207394.1"/>
    </source>
</evidence>
<accession>A0A6V7Y775</accession>
<comment type="caution">
    <text evidence="1">The sequence shown here is derived from an EMBL/GenBank/DDBJ whole genome shotgun (WGS) entry which is preliminary data.</text>
</comment>
<dbReference type="Proteomes" id="UP000580250">
    <property type="component" value="Unassembled WGS sequence"/>
</dbReference>
<organism evidence="1 2">
    <name type="scientific">Meloidogyne enterolobii</name>
    <name type="common">Root-knot nematode worm</name>
    <name type="synonym">Meloidogyne mayaguensis</name>
    <dbReference type="NCBI Taxonomy" id="390850"/>
    <lineage>
        <taxon>Eukaryota</taxon>
        <taxon>Metazoa</taxon>
        <taxon>Ecdysozoa</taxon>
        <taxon>Nematoda</taxon>
        <taxon>Chromadorea</taxon>
        <taxon>Rhabditida</taxon>
        <taxon>Tylenchina</taxon>
        <taxon>Tylenchomorpha</taxon>
        <taxon>Tylenchoidea</taxon>
        <taxon>Meloidogynidae</taxon>
        <taxon>Meloidogyninae</taxon>
        <taxon>Meloidogyne</taxon>
    </lineage>
</organism>
<name>A0A6V7Y775_MELEN</name>
<reference evidence="1 2" key="1">
    <citation type="submission" date="2020-08" db="EMBL/GenBank/DDBJ databases">
        <authorList>
            <person name="Koutsovoulos G."/>
            <person name="Danchin GJ E."/>
        </authorList>
    </citation>
    <scope>NUCLEOTIDE SEQUENCE [LARGE SCALE GENOMIC DNA]</scope>
</reference>
<protein>
    <submittedName>
        <fullName evidence="1">Uncharacterized protein</fullName>
    </submittedName>
</protein>
<evidence type="ECO:0000313" key="2">
    <source>
        <dbReference type="Proteomes" id="UP000580250"/>
    </source>
</evidence>
<gene>
    <name evidence="1" type="ORF">MENT_LOCUS61318</name>
</gene>
<sequence>MTSLMENNLIDNINMLSINTNSNKNGIINQHSSPFSPTLKRIVKAEEAKDKRKAFKQTGGKVCFFVFLIN</sequence>
<dbReference type="EMBL" id="CAJEWN010003355">
    <property type="protein sequence ID" value="CAD2207394.1"/>
    <property type="molecule type" value="Genomic_DNA"/>
</dbReference>